<dbReference type="AlphaFoldDB" id="A0A8H5CGF2"/>
<reference evidence="1 2" key="1">
    <citation type="journal article" date="2020" name="ISME J.">
        <title>Uncovering the hidden diversity of litter-decomposition mechanisms in mushroom-forming fungi.</title>
        <authorList>
            <person name="Floudas D."/>
            <person name="Bentzer J."/>
            <person name="Ahren D."/>
            <person name="Johansson T."/>
            <person name="Persson P."/>
            <person name="Tunlid A."/>
        </authorList>
    </citation>
    <scope>NUCLEOTIDE SEQUENCE [LARGE SCALE GENOMIC DNA]</scope>
    <source>
        <strain evidence="1 2">CBS 291.85</strain>
    </source>
</reference>
<comment type="caution">
    <text evidence="1">The sequence shown here is derived from an EMBL/GenBank/DDBJ whole genome shotgun (WGS) entry which is preliminary data.</text>
</comment>
<proteinExistence type="predicted"/>
<gene>
    <name evidence="1" type="ORF">D9758_017629</name>
</gene>
<accession>A0A8H5CGF2</accession>
<name>A0A8H5CGF2_9AGAR</name>
<dbReference type="Proteomes" id="UP000559256">
    <property type="component" value="Unassembled WGS sequence"/>
</dbReference>
<dbReference type="OrthoDB" id="3013340at2759"/>
<organism evidence="1 2">
    <name type="scientific">Tetrapyrgos nigripes</name>
    <dbReference type="NCBI Taxonomy" id="182062"/>
    <lineage>
        <taxon>Eukaryota</taxon>
        <taxon>Fungi</taxon>
        <taxon>Dikarya</taxon>
        <taxon>Basidiomycota</taxon>
        <taxon>Agaricomycotina</taxon>
        <taxon>Agaricomycetes</taxon>
        <taxon>Agaricomycetidae</taxon>
        <taxon>Agaricales</taxon>
        <taxon>Marasmiineae</taxon>
        <taxon>Marasmiaceae</taxon>
        <taxon>Tetrapyrgos</taxon>
    </lineage>
</organism>
<dbReference type="EMBL" id="JAACJM010000169">
    <property type="protein sequence ID" value="KAF5341280.1"/>
    <property type="molecule type" value="Genomic_DNA"/>
</dbReference>
<protein>
    <submittedName>
        <fullName evidence="1">Uncharacterized protein</fullName>
    </submittedName>
</protein>
<evidence type="ECO:0000313" key="2">
    <source>
        <dbReference type="Proteomes" id="UP000559256"/>
    </source>
</evidence>
<keyword evidence="2" id="KW-1185">Reference proteome</keyword>
<sequence length="155" mass="17838">MTSHNSSDKTVPIPFLFGMALTFEQIDMLARCLLGDGWVDVTCQGDPAYAFDETWMVRGIGNSIIEIPRGDGTIRYLYVLDVLCSFDGNYPPKTFDTGLVNRIWHQLGKPDIWKEVEVVCTEWSDKFLTPEPEWIYPRMYRSMQRSKEGAEERST</sequence>
<evidence type="ECO:0000313" key="1">
    <source>
        <dbReference type="EMBL" id="KAF5341280.1"/>
    </source>
</evidence>